<dbReference type="Proteomes" id="UP000276301">
    <property type="component" value="Unassembled WGS sequence"/>
</dbReference>
<name>A0A498CSI2_9FIRM</name>
<evidence type="ECO:0000313" key="1">
    <source>
        <dbReference type="EMBL" id="RLL12779.1"/>
    </source>
</evidence>
<dbReference type="RefSeq" id="WP_121586427.1">
    <property type="nucleotide sequence ID" value="NZ_RCHT01000005.1"/>
</dbReference>
<proteinExistence type="predicted"/>
<accession>A0A498CSI2</accession>
<protein>
    <submittedName>
        <fullName evidence="1">Uncharacterized protein</fullName>
    </submittedName>
</protein>
<organism evidence="1 2">
    <name type="scientific">Anaerotruncus massiliensis</name>
    <name type="common">ex Liu et al. 2021</name>
    <dbReference type="NCBI Taxonomy" id="2321404"/>
    <lineage>
        <taxon>Bacteria</taxon>
        <taxon>Bacillati</taxon>
        <taxon>Bacillota</taxon>
        <taxon>Clostridia</taxon>
        <taxon>Eubacteriales</taxon>
        <taxon>Oscillospiraceae</taxon>
        <taxon>Anaerotruncus</taxon>
    </lineage>
</organism>
<comment type="caution">
    <text evidence="1">The sequence shown here is derived from an EMBL/GenBank/DDBJ whole genome shotgun (WGS) entry which is preliminary data.</text>
</comment>
<gene>
    <name evidence="1" type="ORF">D4A47_05080</name>
</gene>
<dbReference type="AlphaFoldDB" id="A0A498CSI2"/>
<dbReference type="EMBL" id="RCHT01000005">
    <property type="protein sequence ID" value="RLL12779.1"/>
    <property type="molecule type" value="Genomic_DNA"/>
</dbReference>
<sequence>MDKYDEIAARYADGGVRDEQLDGTGTPEGSVYLTRNYVALGAITQAQADAIRAGAADPEKADMQAAIEIYEGGGQ</sequence>
<keyword evidence="2" id="KW-1185">Reference proteome</keyword>
<reference evidence="1 2" key="1">
    <citation type="submission" date="2018-10" db="EMBL/GenBank/DDBJ databases">
        <title>Anaerotruncus faecis sp. nov., isolated from human feces.</title>
        <authorList>
            <person name="Wang Y.-J."/>
        </authorList>
    </citation>
    <scope>NUCLEOTIDE SEQUENCE [LARGE SCALE GENOMIC DNA]</scope>
    <source>
        <strain evidence="1 2">22A2-44</strain>
    </source>
</reference>
<evidence type="ECO:0000313" key="2">
    <source>
        <dbReference type="Proteomes" id="UP000276301"/>
    </source>
</evidence>